<reference evidence="2" key="1">
    <citation type="submission" date="2023-07" db="EMBL/GenBank/DDBJ databases">
        <title>Novel Mycoplasma species identified in domestic and wild animals.</title>
        <authorList>
            <person name="Volokhov D.V."/>
            <person name="Furtak V.A."/>
            <person name="Zagorodnyaya T.A."/>
        </authorList>
    </citation>
    <scope>NUCLEOTIDE SEQUENCE [LARGE SCALE GENOMIC DNA]</scope>
    <source>
        <strain evidence="2">92-19</strain>
    </source>
</reference>
<name>A0ABT2PUQ8_9MOLU</name>
<dbReference type="SUPFAM" id="SSF53850">
    <property type="entry name" value="Periplasmic binding protein-like II"/>
    <property type="match status" value="1"/>
</dbReference>
<dbReference type="PROSITE" id="PS51257">
    <property type="entry name" value="PROKAR_LIPOPROTEIN"/>
    <property type="match status" value="1"/>
</dbReference>
<proteinExistence type="predicted"/>
<dbReference type="Gene3D" id="3.40.190.10">
    <property type="entry name" value="Periplasmic binding protein-like II"/>
    <property type="match status" value="2"/>
</dbReference>
<dbReference type="RefSeq" id="WP_262095927.1">
    <property type="nucleotide sequence ID" value="NZ_JAOEGN010000005.1"/>
</dbReference>
<evidence type="ECO:0000313" key="1">
    <source>
        <dbReference type="EMBL" id="MCU0104679.1"/>
    </source>
</evidence>
<gene>
    <name evidence="1" type="ORF">N7603_03320</name>
</gene>
<accession>A0ABT2PUQ8</accession>
<sequence length="298" mass="33269">MLKLSKKGLLGLLITLLFSLSGCRKDTLEILIPTGGPAYATSYLQTNSEYKTTVVSGSEALTAAFNDIGYDVIIAPVNLGAKLYNAKPNYPLVGVITWGNYYLISETSIDLSTINRLEVTAFGENQIPDFLIQFIFNQYQIEYDITYLDSVAAITSAYLLDSSKVYLIAEPSLSILETKQVVHKVDLQVHYQEITQMDGFPQAGVFVLKNVSSEKRLKLIRDLTSSIQQIKTSTDAYTQLKTVGIELPESIYQQAITNSHIEFKDAYASKAALIDLFERIYAFNQAFIGKLPDDSFYR</sequence>
<evidence type="ECO:0000313" key="2">
    <source>
        <dbReference type="Proteomes" id="UP001209076"/>
    </source>
</evidence>
<keyword evidence="2" id="KW-1185">Reference proteome</keyword>
<protein>
    <recommendedName>
        <fullName evidence="3">SsuA/THI5-like domain-containing protein</fullName>
    </recommendedName>
</protein>
<comment type="caution">
    <text evidence="1">The sequence shown here is derived from an EMBL/GenBank/DDBJ whole genome shotgun (WGS) entry which is preliminary data.</text>
</comment>
<dbReference type="EMBL" id="JAOEGN010000005">
    <property type="protein sequence ID" value="MCU0104679.1"/>
    <property type="molecule type" value="Genomic_DNA"/>
</dbReference>
<evidence type="ECO:0008006" key="3">
    <source>
        <dbReference type="Google" id="ProtNLM"/>
    </source>
</evidence>
<organism evidence="1 2">
    <name type="scientific">Paracholeplasma vituli</name>
    <dbReference type="NCBI Taxonomy" id="69473"/>
    <lineage>
        <taxon>Bacteria</taxon>
        <taxon>Bacillati</taxon>
        <taxon>Mycoplasmatota</taxon>
        <taxon>Mollicutes</taxon>
        <taxon>Acholeplasmatales</taxon>
        <taxon>Acholeplasmataceae</taxon>
        <taxon>Paracholeplasma</taxon>
    </lineage>
</organism>
<dbReference type="Proteomes" id="UP001209076">
    <property type="component" value="Unassembled WGS sequence"/>
</dbReference>